<dbReference type="Pfam" id="PF00011">
    <property type="entry name" value="HSP20"/>
    <property type="match status" value="1"/>
</dbReference>
<comment type="caution">
    <text evidence="5">The sequence shown here is derived from an EMBL/GenBank/DDBJ whole genome shotgun (WGS) entry which is preliminary data.</text>
</comment>
<feature type="domain" description="SHSP" evidence="4">
    <location>
        <begin position="30"/>
        <end position="141"/>
    </location>
</feature>
<dbReference type="InterPro" id="IPR031107">
    <property type="entry name" value="Small_HSP"/>
</dbReference>
<comment type="similarity">
    <text evidence="1 2">Belongs to the small heat shock protein (HSP20) family.</text>
</comment>
<reference evidence="5 6" key="1">
    <citation type="submission" date="2019-02" db="EMBL/GenBank/DDBJ databases">
        <title>Deep-cultivation of Planctomycetes and their phenomic and genomic characterization uncovers novel biology.</title>
        <authorList>
            <person name="Wiegand S."/>
            <person name="Jogler M."/>
            <person name="Boedeker C."/>
            <person name="Pinto D."/>
            <person name="Vollmers J."/>
            <person name="Rivas-Marin E."/>
            <person name="Kohn T."/>
            <person name="Peeters S.H."/>
            <person name="Heuer A."/>
            <person name="Rast P."/>
            <person name="Oberbeckmann S."/>
            <person name="Bunk B."/>
            <person name="Jeske O."/>
            <person name="Meyerdierks A."/>
            <person name="Storesund J.E."/>
            <person name="Kallscheuer N."/>
            <person name="Luecker S."/>
            <person name="Lage O.M."/>
            <person name="Pohl T."/>
            <person name="Merkel B.J."/>
            <person name="Hornburger P."/>
            <person name="Mueller R.-W."/>
            <person name="Bruemmer F."/>
            <person name="Labrenz M."/>
            <person name="Spormann A.M."/>
            <person name="Op Den Camp H."/>
            <person name="Overmann J."/>
            <person name="Amann R."/>
            <person name="Jetten M.S.M."/>
            <person name="Mascher T."/>
            <person name="Medema M.H."/>
            <person name="Devos D.P."/>
            <person name="Kaster A.-K."/>
            <person name="Ovreas L."/>
            <person name="Rohde M."/>
            <person name="Galperin M.Y."/>
            <person name="Jogler C."/>
        </authorList>
    </citation>
    <scope>NUCLEOTIDE SEQUENCE [LARGE SCALE GENOMIC DNA]</scope>
    <source>
        <strain evidence="5 6">KOR42</strain>
    </source>
</reference>
<dbReference type="InterPro" id="IPR008978">
    <property type="entry name" value="HSP20-like_chaperone"/>
</dbReference>
<evidence type="ECO:0000256" key="3">
    <source>
        <dbReference type="SAM" id="MobiDB-lite"/>
    </source>
</evidence>
<dbReference type="InterPro" id="IPR002068">
    <property type="entry name" value="A-crystallin/Hsp20_dom"/>
</dbReference>
<evidence type="ECO:0000259" key="4">
    <source>
        <dbReference type="PROSITE" id="PS01031"/>
    </source>
</evidence>
<evidence type="ECO:0000313" key="5">
    <source>
        <dbReference type="EMBL" id="TWT57448.1"/>
    </source>
</evidence>
<feature type="compositionally biased region" description="Basic and acidic residues" evidence="3">
    <location>
        <begin position="9"/>
        <end position="21"/>
    </location>
</feature>
<evidence type="ECO:0000313" key="6">
    <source>
        <dbReference type="Proteomes" id="UP000317243"/>
    </source>
</evidence>
<dbReference type="PANTHER" id="PTHR11527">
    <property type="entry name" value="HEAT-SHOCK PROTEIN 20 FAMILY MEMBER"/>
    <property type="match status" value="1"/>
</dbReference>
<gene>
    <name evidence="5" type="primary">hspA_2</name>
    <name evidence="5" type="ORF">KOR42_08090</name>
</gene>
<dbReference type="RefSeq" id="WP_146507280.1">
    <property type="nucleotide sequence ID" value="NZ_SIHI01000001.1"/>
</dbReference>
<dbReference type="OrthoDB" id="9792695at2"/>
<protein>
    <submittedName>
        <fullName evidence="5">Spore protein SP21</fullName>
    </submittedName>
</protein>
<name>A0A5C5X3R8_9PLAN</name>
<keyword evidence="6" id="KW-1185">Reference proteome</keyword>
<dbReference type="Gene3D" id="2.60.40.790">
    <property type="match status" value="1"/>
</dbReference>
<feature type="region of interest" description="Disordered" evidence="3">
    <location>
        <begin position="1"/>
        <end position="37"/>
    </location>
</feature>
<dbReference type="SUPFAM" id="SSF49764">
    <property type="entry name" value="HSP20-like chaperones"/>
    <property type="match status" value="1"/>
</dbReference>
<organism evidence="5 6">
    <name type="scientific">Thalassoglobus neptunius</name>
    <dbReference type="NCBI Taxonomy" id="1938619"/>
    <lineage>
        <taxon>Bacteria</taxon>
        <taxon>Pseudomonadati</taxon>
        <taxon>Planctomycetota</taxon>
        <taxon>Planctomycetia</taxon>
        <taxon>Planctomycetales</taxon>
        <taxon>Planctomycetaceae</taxon>
        <taxon>Thalassoglobus</taxon>
    </lineage>
</organism>
<sequence length="141" mass="16151">MSETIEPQQPERDDSPNRDDSSLSQSEESPQRWVRTPPIDIYETEEGLVLCADLPGVSAENLDLQVQDNRLTLFGRVDMPNDRLETLVHQEYHQGDFLRSFILSDDVDHERISAKLTDGVLEVRLPRVPRSQPRKISIQAD</sequence>
<dbReference type="EMBL" id="SIHI01000001">
    <property type="protein sequence ID" value="TWT57448.1"/>
    <property type="molecule type" value="Genomic_DNA"/>
</dbReference>
<dbReference type="PROSITE" id="PS01031">
    <property type="entry name" value="SHSP"/>
    <property type="match status" value="1"/>
</dbReference>
<dbReference type="AlphaFoldDB" id="A0A5C5X3R8"/>
<accession>A0A5C5X3R8</accession>
<proteinExistence type="inferred from homology"/>
<evidence type="ECO:0000256" key="1">
    <source>
        <dbReference type="PROSITE-ProRule" id="PRU00285"/>
    </source>
</evidence>
<dbReference type="Proteomes" id="UP000317243">
    <property type="component" value="Unassembled WGS sequence"/>
</dbReference>
<evidence type="ECO:0000256" key="2">
    <source>
        <dbReference type="RuleBase" id="RU003616"/>
    </source>
</evidence>
<dbReference type="CDD" id="cd06464">
    <property type="entry name" value="ACD_sHsps-like"/>
    <property type="match status" value="1"/>
</dbReference>